<dbReference type="InterPro" id="IPR029026">
    <property type="entry name" value="tRNA_m1G_MTases_N"/>
</dbReference>
<sequence length="248" mass="27651">MRVHLVSLFPEYFSGPFDCGTTRIARLRNLIEVETVNPRDFTDDAHRTVDDHPFGGGAGMVLKPEPLYRTVESVRTPASRVVLLSPKGRRYDQALAREFSRLEHLVLVCGRYKGVDERVCNGLCDDEVSVGDYVLAGGEAAAVIVVESIARLLPGAVGDAESVDTDSFETGLLDTPWFTRPRRFRDAEVPEVLVTGDHAAVARWRREQSLLATARHRPDLLGDETLSEPEREFLMLHLTKEMFNGESS</sequence>
<evidence type="ECO:0000256" key="17">
    <source>
        <dbReference type="RuleBase" id="RU003464"/>
    </source>
</evidence>
<evidence type="ECO:0000256" key="1">
    <source>
        <dbReference type="ARBA" id="ARBA00002634"/>
    </source>
</evidence>
<reference evidence="19" key="1">
    <citation type="journal article" date="2020" name="mSystems">
        <title>Genome- and Community-Level Interaction Insights into Carbon Utilization and Element Cycling Functions of Hydrothermarchaeota in Hydrothermal Sediment.</title>
        <authorList>
            <person name="Zhou Z."/>
            <person name="Liu Y."/>
            <person name="Xu W."/>
            <person name="Pan J."/>
            <person name="Luo Z.H."/>
            <person name="Li M."/>
        </authorList>
    </citation>
    <scope>NUCLEOTIDE SEQUENCE [LARGE SCALE GENOMIC DNA]</scope>
    <source>
        <strain evidence="19">SpSt-1182</strain>
    </source>
</reference>
<protein>
    <recommendedName>
        <fullName evidence="6 15">tRNA (guanine-N(1)-)-methyltransferase</fullName>
        <ecNumber evidence="5 15">2.1.1.228</ecNumber>
    </recommendedName>
    <alternativeName>
        <fullName evidence="12 15">M1G-methyltransferase</fullName>
    </alternativeName>
    <alternativeName>
        <fullName evidence="13 15">tRNA [GM37] methyltransferase</fullName>
    </alternativeName>
</protein>
<evidence type="ECO:0000256" key="12">
    <source>
        <dbReference type="ARBA" id="ARBA00029736"/>
    </source>
</evidence>
<dbReference type="InterPro" id="IPR023148">
    <property type="entry name" value="tRNA_m1G_MeTrfase_C_sf"/>
</dbReference>
<dbReference type="HAMAP" id="MF_00605">
    <property type="entry name" value="TrmD"/>
    <property type="match status" value="1"/>
</dbReference>
<comment type="similarity">
    <text evidence="3 15 17">Belongs to the RNA methyltransferase TrmD family.</text>
</comment>
<evidence type="ECO:0000256" key="16">
    <source>
        <dbReference type="PIRSR" id="PIRSR000386-1"/>
    </source>
</evidence>
<evidence type="ECO:0000313" key="19">
    <source>
        <dbReference type="EMBL" id="HDR00242.1"/>
    </source>
</evidence>
<keyword evidence="7 15" id="KW-0963">Cytoplasm</keyword>
<dbReference type="SUPFAM" id="SSF75217">
    <property type="entry name" value="alpha/beta knot"/>
    <property type="match status" value="1"/>
</dbReference>
<feature type="domain" description="tRNA methyltransferase TRMD/TRM10-type" evidence="18">
    <location>
        <begin position="1"/>
        <end position="221"/>
    </location>
</feature>
<evidence type="ECO:0000256" key="15">
    <source>
        <dbReference type="HAMAP-Rule" id="MF_00605"/>
    </source>
</evidence>
<keyword evidence="9 15" id="KW-0808">Transferase</keyword>
<dbReference type="PANTHER" id="PTHR46417:SF1">
    <property type="entry name" value="TRNA (GUANINE-N(1)-)-METHYLTRANSFERASE"/>
    <property type="match status" value="1"/>
</dbReference>
<dbReference type="PANTHER" id="PTHR46417">
    <property type="entry name" value="TRNA (GUANINE-N(1)-)-METHYLTRANSFERASE"/>
    <property type="match status" value="1"/>
</dbReference>
<keyword evidence="8 15" id="KW-0489">Methyltransferase</keyword>
<evidence type="ECO:0000259" key="18">
    <source>
        <dbReference type="Pfam" id="PF01746"/>
    </source>
</evidence>
<dbReference type="NCBIfam" id="NF000648">
    <property type="entry name" value="PRK00026.1"/>
    <property type="match status" value="1"/>
</dbReference>
<dbReference type="Pfam" id="PF01746">
    <property type="entry name" value="tRNA_m1G_MT"/>
    <property type="match status" value="1"/>
</dbReference>
<comment type="catalytic activity">
    <reaction evidence="14 15 17">
        <text>guanosine(37) in tRNA + S-adenosyl-L-methionine = N(1)-methylguanosine(37) in tRNA + S-adenosyl-L-homocysteine + H(+)</text>
        <dbReference type="Rhea" id="RHEA:36899"/>
        <dbReference type="Rhea" id="RHEA-COMP:10145"/>
        <dbReference type="Rhea" id="RHEA-COMP:10147"/>
        <dbReference type="ChEBI" id="CHEBI:15378"/>
        <dbReference type="ChEBI" id="CHEBI:57856"/>
        <dbReference type="ChEBI" id="CHEBI:59789"/>
        <dbReference type="ChEBI" id="CHEBI:73542"/>
        <dbReference type="ChEBI" id="CHEBI:74269"/>
        <dbReference type="EC" id="2.1.1.228"/>
    </reaction>
</comment>
<dbReference type="GO" id="GO:0052906">
    <property type="term" value="F:tRNA (guanine(37)-N1)-methyltransferase activity"/>
    <property type="evidence" value="ECO:0007669"/>
    <property type="project" value="UniProtKB-UniRule"/>
</dbReference>
<comment type="subunit">
    <text evidence="4 15 17">Homodimer.</text>
</comment>
<feature type="binding site" evidence="15 16">
    <location>
        <begin position="130"/>
        <end position="135"/>
    </location>
    <ligand>
        <name>S-adenosyl-L-methionine</name>
        <dbReference type="ChEBI" id="CHEBI:59789"/>
    </ligand>
</feature>
<dbReference type="Proteomes" id="UP000885672">
    <property type="component" value="Unassembled WGS sequence"/>
</dbReference>
<dbReference type="GO" id="GO:0005829">
    <property type="term" value="C:cytosol"/>
    <property type="evidence" value="ECO:0007669"/>
    <property type="project" value="TreeGrafter"/>
</dbReference>
<dbReference type="PIRSF" id="PIRSF000386">
    <property type="entry name" value="tRNA_mtase"/>
    <property type="match status" value="1"/>
</dbReference>
<dbReference type="FunFam" id="3.40.1280.10:FF:000001">
    <property type="entry name" value="tRNA (guanine-N(1)-)-methyltransferase"/>
    <property type="match status" value="1"/>
</dbReference>
<dbReference type="InterPro" id="IPR029028">
    <property type="entry name" value="Alpha/beta_knot_MTases"/>
</dbReference>
<dbReference type="EMBL" id="DSBX01000315">
    <property type="protein sequence ID" value="HDR00242.1"/>
    <property type="molecule type" value="Genomic_DNA"/>
</dbReference>
<evidence type="ECO:0000256" key="9">
    <source>
        <dbReference type="ARBA" id="ARBA00022679"/>
    </source>
</evidence>
<evidence type="ECO:0000256" key="7">
    <source>
        <dbReference type="ARBA" id="ARBA00022490"/>
    </source>
</evidence>
<organism evidence="19">
    <name type="scientific">candidate division WOR-3 bacterium</name>
    <dbReference type="NCBI Taxonomy" id="2052148"/>
    <lineage>
        <taxon>Bacteria</taxon>
        <taxon>Bacteria division WOR-3</taxon>
    </lineage>
</organism>
<dbReference type="NCBIfam" id="TIGR00088">
    <property type="entry name" value="trmD"/>
    <property type="match status" value="1"/>
</dbReference>
<feature type="binding site" evidence="15 16">
    <location>
        <position position="110"/>
    </location>
    <ligand>
        <name>S-adenosyl-L-methionine</name>
        <dbReference type="ChEBI" id="CHEBI:59789"/>
    </ligand>
</feature>
<dbReference type="InterPro" id="IPR016009">
    <property type="entry name" value="tRNA_MeTrfase_TRMD/TRM10"/>
</dbReference>
<dbReference type="Gene3D" id="1.10.1270.20">
    <property type="entry name" value="tRNA(m1g37)methyltransferase, domain 2"/>
    <property type="match status" value="1"/>
</dbReference>
<dbReference type="CDD" id="cd18080">
    <property type="entry name" value="TrmD-like"/>
    <property type="match status" value="1"/>
</dbReference>
<name>A0A7V0T776_UNCW3</name>
<evidence type="ECO:0000256" key="2">
    <source>
        <dbReference type="ARBA" id="ARBA00004496"/>
    </source>
</evidence>
<evidence type="ECO:0000256" key="3">
    <source>
        <dbReference type="ARBA" id="ARBA00007630"/>
    </source>
</evidence>
<proteinExistence type="inferred from homology"/>
<accession>A0A7V0T776</accession>
<dbReference type="Gene3D" id="3.40.1280.10">
    <property type="match status" value="1"/>
</dbReference>
<keyword evidence="10 15" id="KW-0949">S-adenosyl-L-methionine</keyword>
<evidence type="ECO:0000256" key="6">
    <source>
        <dbReference type="ARBA" id="ARBA00014679"/>
    </source>
</evidence>
<evidence type="ECO:0000256" key="10">
    <source>
        <dbReference type="ARBA" id="ARBA00022691"/>
    </source>
</evidence>
<keyword evidence="11 15" id="KW-0819">tRNA processing</keyword>
<evidence type="ECO:0000256" key="13">
    <source>
        <dbReference type="ARBA" id="ARBA00033392"/>
    </source>
</evidence>
<dbReference type="AlphaFoldDB" id="A0A7V0T776"/>
<dbReference type="InterPro" id="IPR002649">
    <property type="entry name" value="tRNA_m1G_MeTrfase_TrmD"/>
</dbReference>
<comment type="subcellular location">
    <subcellularLocation>
        <location evidence="2 15 17">Cytoplasm</location>
    </subcellularLocation>
</comment>
<evidence type="ECO:0000256" key="11">
    <source>
        <dbReference type="ARBA" id="ARBA00022694"/>
    </source>
</evidence>
<dbReference type="EC" id="2.1.1.228" evidence="5 15"/>
<evidence type="ECO:0000256" key="5">
    <source>
        <dbReference type="ARBA" id="ARBA00012807"/>
    </source>
</evidence>
<dbReference type="GO" id="GO:0002939">
    <property type="term" value="P:tRNA N1-guanine methylation"/>
    <property type="evidence" value="ECO:0007669"/>
    <property type="project" value="TreeGrafter"/>
</dbReference>
<evidence type="ECO:0000256" key="14">
    <source>
        <dbReference type="ARBA" id="ARBA00047783"/>
    </source>
</evidence>
<gene>
    <name evidence="15 19" type="primary">trmD</name>
    <name evidence="19" type="ORF">ENN51_08185</name>
</gene>
<comment type="function">
    <text evidence="1 15 17">Specifically methylates guanosine-37 in various tRNAs.</text>
</comment>
<evidence type="ECO:0000256" key="8">
    <source>
        <dbReference type="ARBA" id="ARBA00022603"/>
    </source>
</evidence>
<comment type="caution">
    <text evidence="19">The sequence shown here is derived from an EMBL/GenBank/DDBJ whole genome shotgun (WGS) entry which is preliminary data.</text>
</comment>
<evidence type="ECO:0000256" key="4">
    <source>
        <dbReference type="ARBA" id="ARBA00011738"/>
    </source>
</evidence>